<dbReference type="EMBL" id="KK784876">
    <property type="protein sequence ID" value="KDO81149.1"/>
    <property type="molecule type" value="Genomic_DNA"/>
</dbReference>
<protein>
    <submittedName>
        <fullName evidence="1">Uncharacterized protein</fullName>
    </submittedName>
</protein>
<feature type="non-terminal residue" evidence="1">
    <location>
        <position position="1"/>
    </location>
</feature>
<sequence length="37" mass="4223">CKSYEKAKKKLTIVEAPNILTIALKRFQVFSPLPISF</sequence>
<keyword evidence="2" id="KW-1185">Reference proteome</keyword>
<reference evidence="1 2" key="1">
    <citation type="submission" date="2014-04" db="EMBL/GenBank/DDBJ databases">
        <authorList>
            <consortium name="International Citrus Genome Consortium"/>
            <person name="Gmitter F."/>
            <person name="Chen C."/>
            <person name="Farmerie W."/>
            <person name="Harkins T."/>
            <person name="Desany B."/>
            <person name="Mohiuddin M."/>
            <person name="Kodira C."/>
            <person name="Borodovsky M."/>
            <person name="Lomsadze A."/>
            <person name="Burns P."/>
            <person name="Jenkins J."/>
            <person name="Prochnik S."/>
            <person name="Shu S."/>
            <person name="Chapman J."/>
            <person name="Pitluck S."/>
            <person name="Schmutz J."/>
            <person name="Rokhsar D."/>
        </authorList>
    </citation>
    <scope>NUCLEOTIDE SEQUENCE</scope>
</reference>
<evidence type="ECO:0000313" key="2">
    <source>
        <dbReference type="Proteomes" id="UP000027120"/>
    </source>
</evidence>
<dbReference type="Proteomes" id="UP000027120">
    <property type="component" value="Unassembled WGS sequence"/>
</dbReference>
<evidence type="ECO:0000313" key="1">
    <source>
        <dbReference type="EMBL" id="KDO81149.1"/>
    </source>
</evidence>
<gene>
    <name evidence="1" type="ORF">CISIN_1g0011341mg</name>
</gene>
<dbReference type="AlphaFoldDB" id="A0A067GND5"/>
<organism evidence="1 2">
    <name type="scientific">Citrus sinensis</name>
    <name type="common">Sweet orange</name>
    <name type="synonym">Citrus aurantium var. sinensis</name>
    <dbReference type="NCBI Taxonomy" id="2711"/>
    <lineage>
        <taxon>Eukaryota</taxon>
        <taxon>Viridiplantae</taxon>
        <taxon>Streptophyta</taxon>
        <taxon>Embryophyta</taxon>
        <taxon>Tracheophyta</taxon>
        <taxon>Spermatophyta</taxon>
        <taxon>Magnoliopsida</taxon>
        <taxon>eudicotyledons</taxon>
        <taxon>Gunneridae</taxon>
        <taxon>Pentapetalae</taxon>
        <taxon>rosids</taxon>
        <taxon>malvids</taxon>
        <taxon>Sapindales</taxon>
        <taxon>Rutaceae</taxon>
        <taxon>Aurantioideae</taxon>
        <taxon>Citrus</taxon>
    </lineage>
</organism>
<dbReference type="SUPFAM" id="SSF54001">
    <property type="entry name" value="Cysteine proteinases"/>
    <property type="match status" value="1"/>
</dbReference>
<name>A0A067GND5_CITSI</name>
<dbReference type="InterPro" id="IPR038765">
    <property type="entry name" value="Papain-like_cys_pep_sf"/>
</dbReference>
<proteinExistence type="predicted"/>
<dbReference type="Gene3D" id="3.90.70.10">
    <property type="entry name" value="Cysteine proteinases"/>
    <property type="match status" value="1"/>
</dbReference>
<accession>A0A067GND5</accession>